<dbReference type="InterPro" id="IPR052018">
    <property type="entry name" value="PHP_domain"/>
</dbReference>
<accession>A0A397A0A2</accession>
<sequence>ILGYFCPGTDSVALEAKLLAIRQARHKRGKEMLRKLAEMGIHLNWDRVLEIAGEAAPGRPHVAEALVEGGHVSNFREAFSRYLRNDGPGYAEVFIHRHTICCLTPITRLCLGVQVY</sequence>
<dbReference type="GO" id="GO:0004534">
    <property type="term" value="F:5'-3' RNA exonuclease activity"/>
    <property type="evidence" value="ECO:0007669"/>
    <property type="project" value="TreeGrafter"/>
</dbReference>
<gene>
    <name evidence="1" type="ORF">DYB36_010848</name>
</gene>
<evidence type="ECO:0000313" key="1">
    <source>
        <dbReference type="EMBL" id="RHY00346.1"/>
    </source>
</evidence>
<comment type="caution">
    <text evidence="1">The sequence shown here is derived from an EMBL/GenBank/DDBJ whole genome shotgun (WGS) entry which is preliminary data.</text>
</comment>
<dbReference type="VEuPathDB" id="FungiDB:H257_13821"/>
<dbReference type="Gene3D" id="1.10.150.650">
    <property type="match status" value="1"/>
</dbReference>
<dbReference type="PANTHER" id="PTHR42924:SF3">
    <property type="entry name" value="POLYMERASE_HISTIDINOL PHOSPHATASE N-TERMINAL DOMAIN-CONTAINING PROTEIN"/>
    <property type="match status" value="1"/>
</dbReference>
<dbReference type="PANTHER" id="PTHR42924">
    <property type="entry name" value="EXONUCLEASE"/>
    <property type="match status" value="1"/>
</dbReference>
<dbReference type="EMBL" id="QUSZ01008488">
    <property type="protein sequence ID" value="RHY00346.1"/>
    <property type="molecule type" value="Genomic_DNA"/>
</dbReference>
<proteinExistence type="predicted"/>
<dbReference type="Proteomes" id="UP000265427">
    <property type="component" value="Unassembled WGS sequence"/>
</dbReference>
<dbReference type="GO" id="GO:0035312">
    <property type="term" value="F:5'-3' DNA exonuclease activity"/>
    <property type="evidence" value="ECO:0007669"/>
    <property type="project" value="TreeGrafter"/>
</dbReference>
<protein>
    <submittedName>
        <fullName evidence="1">Uncharacterized protein</fullName>
    </submittedName>
</protein>
<dbReference type="AlphaFoldDB" id="A0A397A0A2"/>
<feature type="non-terminal residue" evidence="1">
    <location>
        <position position="1"/>
    </location>
</feature>
<organism evidence="1 2">
    <name type="scientific">Aphanomyces astaci</name>
    <name type="common">Crayfish plague agent</name>
    <dbReference type="NCBI Taxonomy" id="112090"/>
    <lineage>
        <taxon>Eukaryota</taxon>
        <taxon>Sar</taxon>
        <taxon>Stramenopiles</taxon>
        <taxon>Oomycota</taxon>
        <taxon>Saprolegniomycetes</taxon>
        <taxon>Saprolegniales</taxon>
        <taxon>Verrucalvaceae</taxon>
        <taxon>Aphanomyces</taxon>
    </lineage>
</organism>
<evidence type="ECO:0000313" key="2">
    <source>
        <dbReference type="Proteomes" id="UP000265427"/>
    </source>
</evidence>
<name>A0A397A0A2_APHAT</name>
<reference evidence="1 2" key="1">
    <citation type="submission" date="2018-08" db="EMBL/GenBank/DDBJ databases">
        <title>Aphanomyces genome sequencing and annotation.</title>
        <authorList>
            <person name="Minardi D."/>
            <person name="Oidtmann B."/>
            <person name="Van Der Giezen M."/>
            <person name="Studholme D.J."/>
        </authorList>
    </citation>
    <scope>NUCLEOTIDE SEQUENCE [LARGE SCALE GENOMIC DNA]</scope>
    <source>
        <strain evidence="1 2">Kv</strain>
    </source>
</reference>